<dbReference type="InterPro" id="IPR002168">
    <property type="entry name" value="Lipase_GDXG_HIS_AS"/>
</dbReference>
<dbReference type="SUPFAM" id="SSF53474">
    <property type="entry name" value="alpha/beta-Hydrolases"/>
    <property type="match status" value="1"/>
</dbReference>
<dbReference type="PROSITE" id="PS00122">
    <property type="entry name" value="CARBOXYLESTERASE_B_1"/>
    <property type="match status" value="1"/>
</dbReference>
<comment type="similarity">
    <text evidence="2">Belongs to the 'GDXG' lipolytic enzyme family.</text>
</comment>
<evidence type="ECO:0000313" key="9">
    <source>
        <dbReference type="Proteomes" id="UP001652626"/>
    </source>
</evidence>
<organism evidence="9 10">
    <name type="scientific">Vanessa tameamea</name>
    <name type="common">Kamehameha butterfly</name>
    <dbReference type="NCBI Taxonomy" id="334116"/>
    <lineage>
        <taxon>Eukaryota</taxon>
        <taxon>Metazoa</taxon>
        <taxon>Ecdysozoa</taxon>
        <taxon>Arthropoda</taxon>
        <taxon>Hexapoda</taxon>
        <taxon>Insecta</taxon>
        <taxon>Pterygota</taxon>
        <taxon>Neoptera</taxon>
        <taxon>Endopterygota</taxon>
        <taxon>Lepidoptera</taxon>
        <taxon>Glossata</taxon>
        <taxon>Ditrysia</taxon>
        <taxon>Papilionoidea</taxon>
        <taxon>Nymphalidae</taxon>
        <taxon>Nymphalinae</taxon>
        <taxon>Vanessa</taxon>
    </lineage>
</organism>
<keyword evidence="7" id="KW-0732">Signal</keyword>
<dbReference type="InterPro" id="IPR019826">
    <property type="entry name" value="Carboxylesterase_B_AS"/>
</dbReference>
<evidence type="ECO:0000313" key="10">
    <source>
        <dbReference type="RefSeq" id="XP_064073840.1"/>
    </source>
</evidence>
<evidence type="ECO:0000256" key="5">
    <source>
        <dbReference type="ARBA" id="ARBA00023157"/>
    </source>
</evidence>
<proteinExistence type="inferred from homology"/>
<reference evidence="10" key="1">
    <citation type="submission" date="2025-08" db="UniProtKB">
        <authorList>
            <consortium name="RefSeq"/>
        </authorList>
    </citation>
    <scope>IDENTIFICATION</scope>
    <source>
        <tissue evidence="10">Whole body</tissue>
    </source>
</reference>
<dbReference type="Gene3D" id="3.40.50.1820">
    <property type="entry name" value="alpha/beta hydrolase"/>
    <property type="match status" value="1"/>
</dbReference>
<dbReference type="InterPro" id="IPR002018">
    <property type="entry name" value="CarbesteraseB"/>
</dbReference>
<dbReference type="PROSITE" id="PS01173">
    <property type="entry name" value="LIPASE_GDXG_HIS"/>
    <property type="match status" value="1"/>
</dbReference>
<name>A0ABM4ARB4_VANTA</name>
<feature type="chain" id="PRO_5044961843" description="Carboxylic ester hydrolase" evidence="7">
    <location>
        <begin position="20"/>
        <end position="542"/>
    </location>
</feature>
<sequence>MKTYWLVLWSLWAARLVRQPTLPVRVTGGWLRGVVAPDGSHKRYMAVPFATHPVKRFQGPGPEPTWRGVLEAIEENVRCLQRIGKSILIGQEDCLVMNIYTPIDATAQSKYPLMVFFHGGGFYEGSGTGFLYGPEYLVTKGIILVVLNYRVQIQGMVCLKIKEAPGNAGLKDQLAALKWIQRNIKAFGGDPNSVTISGESAGAASVSFHILSPMSKGLFHRAILQSGSSLNPWAIQFRPVYMASLLTKVMGHATDDLYEIYNILMEKSDEDLIVCRVPRRPGHLLISELLYTPCVEDEIPGVEPFLTEMPYDLLSTGRYNKVPVLIGRTNSEGLLFSNMENDTTLPKIMFEKTLPKNWHVPDESKRKEIAAKLKELYFGDKDISYTTLENLSQLYGEVYFSFGVLQETEFYLNTNDNPVYSYVFSYNGRRNIVKLTLDHGLSAAPGATHADDLFYLFQQPLLPSFFERTMIDRVTTLWTNFVKYGEPTPEVTDLLPVKWLPTNKTSPQTFVIDREFSTIPLWPSDSFKYLRDIYSKYRRKTD</sequence>
<dbReference type="Proteomes" id="UP001652626">
    <property type="component" value="Chromosome 18"/>
</dbReference>
<feature type="signal peptide" evidence="7">
    <location>
        <begin position="1"/>
        <end position="19"/>
    </location>
</feature>
<keyword evidence="4 7" id="KW-0378">Hydrolase</keyword>
<dbReference type="RefSeq" id="XP_064073840.1">
    <property type="nucleotide sequence ID" value="XM_064217770.1"/>
</dbReference>
<keyword evidence="6" id="KW-0325">Glycoprotein</keyword>
<evidence type="ECO:0000256" key="2">
    <source>
        <dbReference type="ARBA" id="ARBA00010515"/>
    </source>
</evidence>
<dbReference type="GeneID" id="113401037"/>
<keyword evidence="9" id="KW-1185">Reference proteome</keyword>
<dbReference type="InterPro" id="IPR029058">
    <property type="entry name" value="AB_hydrolase_fold"/>
</dbReference>
<accession>A0ABM4ARB4</accession>
<dbReference type="PANTHER" id="PTHR11559">
    <property type="entry name" value="CARBOXYLESTERASE"/>
    <property type="match status" value="1"/>
</dbReference>
<evidence type="ECO:0000256" key="3">
    <source>
        <dbReference type="ARBA" id="ARBA00022487"/>
    </source>
</evidence>
<evidence type="ECO:0000256" key="7">
    <source>
        <dbReference type="RuleBase" id="RU361235"/>
    </source>
</evidence>
<evidence type="ECO:0000256" key="1">
    <source>
        <dbReference type="ARBA" id="ARBA00005964"/>
    </source>
</evidence>
<dbReference type="EC" id="3.1.1.-" evidence="7"/>
<dbReference type="Pfam" id="PF00135">
    <property type="entry name" value="COesterase"/>
    <property type="match status" value="1"/>
</dbReference>
<keyword evidence="3" id="KW-0719">Serine esterase</keyword>
<keyword evidence="5" id="KW-1015">Disulfide bond</keyword>
<gene>
    <name evidence="10" type="primary">LOC113401037</name>
</gene>
<feature type="domain" description="Carboxylesterase type B" evidence="8">
    <location>
        <begin position="24"/>
        <end position="516"/>
    </location>
</feature>
<protein>
    <recommendedName>
        <fullName evidence="7">Carboxylic ester hydrolase</fullName>
        <ecNumber evidence="7">3.1.1.-</ecNumber>
    </recommendedName>
</protein>
<evidence type="ECO:0000256" key="4">
    <source>
        <dbReference type="ARBA" id="ARBA00022801"/>
    </source>
</evidence>
<comment type="similarity">
    <text evidence="1 7">Belongs to the type-B carboxylesterase/lipase family.</text>
</comment>
<dbReference type="InterPro" id="IPR050309">
    <property type="entry name" value="Type-B_Carboxylest/Lipase"/>
</dbReference>
<evidence type="ECO:0000256" key="6">
    <source>
        <dbReference type="ARBA" id="ARBA00023180"/>
    </source>
</evidence>
<evidence type="ECO:0000259" key="8">
    <source>
        <dbReference type="Pfam" id="PF00135"/>
    </source>
</evidence>